<dbReference type="RefSeq" id="XP_020125377.1">
    <property type="nucleotide sequence ID" value="XM_020279937.1"/>
</dbReference>
<sequence>MKLAHACALAAVLWSAVGLASSDDKKEKKAKPCTIKSPTDRFFDLNPISVQPDSTKKGKDGKSHPAESWHAKGYDYPANFTVNFCAPVVEDLEDVVGLDSHSTKNVSAYYTQHGKTYSIGQQNTELVFRGRKLILNYTDGSPCGEDSDYYRRDVHNLETRKKHDDDHDDDDDDLHKSKKGKTDKRRKSTVISLLCETDSLSPSDEATVAFVAASPDECTYFFEARSKAACGGIEKETQQLGPGGVFGVIVLIAFLVYFVGGCMYQRTVMHQRGWRQIPNFAFWESIWRFFTDVFVILTSSCARFLPSRRGYSRVSLHGDRSRGRGRDSDDENRLIDELDESLWGISRASLGFPVVQRNMKKLKSIGNNCRPRANPSPSRIRGYQAERPTALPVAVETSSIPEGITPSGAVSRWHRTDLRLHDSPALQAALDLKPECLWQIWTWDSHYVYHTRISPNRYSFLLSSLRALSASIAALNPSSQLFVLREPPHTLLPKLFRSDPPALRPTHLVYERDTDAYARARDAAVVDALAREAGVEVVTRCGRTLWDPDEVAARNGSGGRGKPTMSMAQLRRAVEGLGDVPRPVPRPEGLPGGPGSGEEARRLFEGVVQERPAEAEAVAEAGEAVAGGTGGGEKTYSYGLAGPKGDYGVPEMAELGLADDAATTWVEGGEARALEALARVVDDAEYVATFEKPAKAPTEWDPPATTVLSPHLHFGTLGVRRFWWGVRDAVEKYEREKGKGTASGMPVNLEGQLLFREMYFAAQAPLGHLFAQSHNNPQCRHIPWHLPSVVDPATGLSTRAYVVDPATGLSTRAYVVDSPAAERWFLRWQAGATGFPWIDALMRQLRQTGFVEHLGRHALACFLTRGGCYVHWERGAAVFEELLLDHEPACNAGNWMWLACAAFFSQFHRCYSPVAFPRRWDPEGAFVRRWVPELAGFDVKFVYEPWKAPIADQKRWGCRVEEYDESVHGGDAGKGVMSYPKPMFDFDERRRVCIDSMKKAYDVGLYGNDKRVLDGTWRELFDDDAEGATTGAPKKKLKGGGNEERKEMKTKSEETSGATAKGGHKRRGGARQGTLDGMFKRSRKS</sequence>
<keyword evidence="2 6" id="KW-0285">Flavoprotein</keyword>
<dbReference type="OrthoDB" id="435881at2759"/>
<dbReference type="Gene3D" id="1.25.40.80">
    <property type="match status" value="1"/>
</dbReference>
<dbReference type="InterPro" id="IPR002081">
    <property type="entry name" value="Cryptochrome/DNA_photolyase_1"/>
</dbReference>
<keyword evidence="9" id="KW-0472">Membrane</keyword>
<evidence type="ECO:0000256" key="5">
    <source>
        <dbReference type="ARBA" id="ARBA00023157"/>
    </source>
</evidence>
<dbReference type="SUPFAM" id="SSF50911">
    <property type="entry name" value="Mannose 6-phosphate receptor domain"/>
    <property type="match status" value="1"/>
</dbReference>
<evidence type="ECO:0000256" key="3">
    <source>
        <dbReference type="ARBA" id="ARBA00022729"/>
    </source>
</evidence>
<accession>A0A1J9RNE5</accession>
<feature type="region of interest" description="Disordered" evidence="8">
    <location>
        <begin position="1024"/>
        <end position="1085"/>
    </location>
</feature>
<feature type="transmembrane region" description="Helical" evidence="9">
    <location>
        <begin position="285"/>
        <end position="305"/>
    </location>
</feature>
<dbReference type="GO" id="GO:0032922">
    <property type="term" value="P:circadian regulation of gene expression"/>
    <property type="evidence" value="ECO:0007669"/>
    <property type="project" value="TreeGrafter"/>
</dbReference>
<dbReference type="SUPFAM" id="SSF48173">
    <property type="entry name" value="Cryptochrome/photolyase FAD-binding domain"/>
    <property type="match status" value="1"/>
</dbReference>
<feature type="domain" description="Photolyase/cryptochrome alpha/beta" evidence="11">
    <location>
        <begin position="408"/>
        <end position="545"/>
    </location>
</feature>
<feature type="site" description="Electron transfer via tryptophanyl radical" evidence="7">
    <location>
        <position position="784"/>
    </location>
</feature>
<feature type="site" description="Electron transfer via tryptophanyl radical" evidence="7">
    <location>
        <position position="895"/>
    </location>
</feature>
<feature type="chain" id="PRO_5012498645" evidence="10">
    <location>
        <begin position="23"/>
        <end position="1085"/>
    </location>
</feature>
<dbReference type="Pfam" id="PF03441">
    <property type="entry name" value="FAD_binding_7"/>
    <property type="match status" value="1"/>
</dbReference>
<dbReference type="GO" id="GO:0043153">
    <property type="term" value="P:entrainment of circadian clock by photoperiod"/>
    <property type="evidence" value="ECO:0007669"/>
    <property type="project" value="TreeGrafter"/>
</dbReference>
<feature type="binding site" evidence="6">
    <location>
        <begin position="705"/>
        <end position="709"/>
    </location>
    <ligand>
        <name>FAD</name>
        <dbReference type="ChEBI" id="CHEBI:57692"/>
    </ligand>
</feature>
<dbReference type="GO" id="GO:0071949">
    <property type="term" value="F:FAD binding"/>
    <property type="evidence" value="ECO:0007669"/>
    <property type="project" value="TreeGrafter"/>
</dbReference>
<dbReference type="GO" id="GO:0003904">
    <property type="term" value="F:deoxyribodipyrimidine photo-lyase activity"/>
    <property type="evidence" value="ECO:0007669"/>
    <property type="project" value="TreeGrafter"/>
</dbReference>
<keyword evidence="9" id="KW-1133">Transmembrane helix</keyword>
<evidence type="ECO:0000256" key="2">
    <source>
        <dbReference type="ARBA" id="ARBA00022630"/>
    </source>
</evidence>
<dbReference type="GeneID" id="31020201"/>
<dbReference type="STRING" id="236234.A0A1J9RNE5"/>
<dbReference type="InterPro" id="IPR036155">
    <property type="entry name" value="Crypto/Photolyase_N_sf"/>
</dbReference>
<dbReference type="EMBL" id="MNUE01000092">
    <property type="protein sequence ID" value="OJD29117.1"/>
    <property type="molecule type" value="Genomic_DNA"/>
</dbReference>
<feature type="compositionally biased region" description="Basic and acidic residues" evidence="8">
    <location>
        <begin position="1041"/>
        <end position="1054"/>
    </location>
</feature>
<gene>
    <name evidence="13" type="ORF">BKCO1_9200018</name>
</gene>
<dbReference type="Gene3D" id="2.70.130.10">
    <property type="entry name" value="Mannose-6-phosphate receptor binding domain"/>
    <property type="match status" value="1"/>
</dbReference>
<keyword evidence="14" id="KW-1185">Reference proteome</keyword>
<dbReference type="InterPro" id="IPR028927">
    <property type="entry name" value="Man-6-P_rcpt"/>
</dbReference>
<reference evidence="13 14" key="1">
    <citation type="submission" date="2016-10" db="EMBL/GenBank/DDBJ databases">
        <title>Proteomics and genomics reveal pathogen-plant mechanisms compatible with a hemibiotrophic lifestyle of Diplodia corticola.</title>
        <authorList>
            <person name="Fernandes I."/>
            <person name="De Jonge R."/>
            <person name="Van De Peer Y."/>
            <person name="Devreese B."/>
            <person name="Alves A."/>
            <person name="Esteves A.C."/>
        </authorList>
    </citation>
    <scope>NUCLEOTIDE SEQUENCE [LARGE SCALE GENOMIC DNA]</scope>
    <source>
        <strain evidence="13 14">CBS 112549</strain>
    </source>
</reference>
<evidence type="ECO:0000256" key="1">
    <source>
        <dbReference type="ARBA" id="ARBA00005862"/>
    </source>
</evidence>
<evidence type="ECO:0000256" key="8">
    <source>
        <dbReference type="SAM" id="MobiDB-lite"/>
    </source>
</evidence>
<dbReference type="InterPro" id="IPR036134">
    <property type="entry name" value="Crypto/Photolyase_FAD-like_sf"/>
</dbReference>
<dbReference type="GO" id="GO:0003677">
    <property type="term" value="F:DNA binding"/>
    <property type="evidence" value="ECO:0007669"/>
    <property type="project" value="TreeGrafter"/>
</dbReference>
<dbReference type="Gene3D" id="1.10.579.10">
    <property type="entry name" value="DNA Cyclobutane Dipyrimidine Photolyase, subunit A, domain 3"/>
    <property type="match status" value="1"/>
</dbReference>
<dbReference type="InterPro" id="IPR006050">
    <property type="entry name" value="DNA_photolyase_N"/>
</dbReference>
<dbReference type="PANTHER" id="PTHR11455">
    <property type="entry name" value="CRYPTOCHROME"/>
    <property type="match status" value="1"/>
</dbReference>
<protein>
    <submittedName>
        <fullName evidence="13">Dna photolyase</fullName>
    </submittedName>
</protein>
<name>A0A1J9RNE5_9PEZI</name>
<keyword evidence="13" id="KW-0456">Lyase</keyword>
<feature type="region of interest" description="Disordered" evidence="8">
    <location>
        <begin position="160"/>
        <end position="181"/>
    </location>
</feature>
<comment type="caution">
    <text evidence="13">The sequence shown here is derived from an EMBL/GenBank/DDBJ whole genome shotgun (WGS) entry which is preliminary data.</text>
</comment>
<evidence type="ECO:0000256" key="4">
    <source>
        <dbReference type="ARBA" id="ARBA00022827"/>
    </source>
</evidence>
<keyword evidence="4 6" id="KW-0274">FAD</keyword>
<evidence type="ECO:0000256" key="10">
    <source>
        <dbReference type="SAM" id="SignalP"/>
    </source>
</evidence>
<feature type="region of interest" description="Disordered" evidence="8">
    <location>
        <begin position="578"/>
        <end position="599"/>
    </location>
</feature>
<dbReference type="InterPro" id="IPR044865">
    <property type="entry name" value="MRH_dom"/>
</dbReference>
<dbReference type="Pfam" id="PF02157">
    <property type="entry name" value="Man-6-P_recep"/>
    <property type="match status" value="1"/>
</dbReference>
<dbReference type="PROSITE" id="PS51645">
    <property type="entry name" value="PHR_CRY_ALPHA_BETA"/>
    <property type="match status" value="1"/>
</dbReference>
<dbReference type="Pfam" id="PF00875">
    <property type="entry name" value="DNA_photolyase"/>
    <property type="match status" value="1"/>
</dbReference>
<evidence type="ECO:0000256" key="6">
    <source>
        <dbReference type="PIRSR" id="PIRSR602081-1"/>
    </source>
</evidence>
<evidence type="ECO:0000256" key="9">
    <source>
        <dbReference type="SAM" id="Phobius"/>
    </source>
</evidence>
<dbReference type="GO" id="GO:0005737">
    <property type="term" value="C:cytoplasm"/>
    <property type="evidence" value="ECO:0007669"/>
    <property type="project" value="TreeGrafter"/>
</dbReference>
<dbReference type="PANTHER" id="PTHR11455:SF9">
    <property type="entry name" value="CRYPTOCHROME CIRCADIAN CLOCK 5 ISOFORM X1"/>
    <property type="match status" value="1"/>
</dbReference>
<organism evidence="13 14">
    <name type="scientific">Diplodia corticola</name>
    <dbReference type="NCBI Taxonomy" id="236234"/>
    <lineage>
        <taxon>Eukaryota</taxon>
        <taxon>Fungi</taxon>
        <taxon>Dikarya</taxon>
        <taxon>Ascomycota</taxon>
        <taxon>Pezizomycotina</taxon>
        <taxon>Dothideomycetes</taxon>
        <taxon>Dothideomycetes incertae sedis</taxon>
        <taxon>Botryosphaeriales</taxon>
        <taxon>Botryosphaeriaceae</taxon>
        <taxon>Diplodia</taxon>
    </lineage>
</organism>
<feature type="signal peptide" evidence="10">
    <location>
        <begin position="1"/>
        <end position="22"/>
    </location>
</feature>
<feature type="domain" description="MRH" evidence="12">
    <location>
        <begin position="31"/>
        <end position="232"/>
    </location>
</feature>
<comment type="cofactor">
    <cofactor evidence="6">
        <name>FAD</name>
        <dbReference type="ChEBI" id="CHEBI:57692"/>
    </cofactor>
    <text evidence="6">Binds 1 FAD per subunit.</text>
</comment>
<evidence type="ECO:0000259" key="12">
    <source>
        <dbReference type="PROSITE" id="PS51914"/>
    </source>
</evidence>
<dbReference type="InterPro" id="IPR009011">
    <property type="entry name" value="Man6P_isomerase_rcpt-bd_dom_sf"/>
</dbReference>
<feature type="site" description="Electron transfer via tryptophanyl radical" evidence="7">
    <location>
        <position position="872"/>
    </location>
</feature>
<keyword evidence="9" id="KW-0812">Transmembrane</keyword>
<evidence type="ECO:0000313" key="13">
    <source>
        <dbReference type="EMBL" id="OJD29117.1"/>
    </source>
</evidence>
<dbReference type="InterPro" id="IPR014729">
    <property type="entry name" value="Rossmann-like_a/b/a_fold"/>
</dbReference>
<dbReference type="AlphaFoldDB" id="A0A1J9RNE5"/>
<feature type="binding site" evidence="6">
    <location>
        <begin position="752"/>
        <end position="759"/>
    </location>
    <ligand>
        <name>FAD</name>
        <dbReference type="ChEBI" id="CHEBI:57692"/>
    </ligand>
</feature>
<comment type="similarity">
    <text evidence="1">Belongs to the DNA photolyase class-1 family.</text>
</comment>
<evidence type="ECO:0000313" key="14">
    <source>
        <dbReference type="Proteomes" id="UP000183809"/>
    </source>
</evidence>
<dbReference type="Gene3D" id="3.40.50.620">
    <property type="entry name" value="HUPs"/>
    <property type="match status" value="1"/>
</dbReference>
<keyword evidence="5" id="KW-1015">Disulfide bond</keyword>
<dbReference type="GO" id="GO:0005634">
    <property type="term" value="C:nucleus"/>
    <property type="evidence" value="ECO:0007669"/>
    <property type="project" value="TreeGrafter"/>
</dbReference>
<dbReference type="PROSITE" id="PS51914">
    <property type="entry name" value="MRH"/>
    <property type="match status" value="1"/>
</dbReference>
<evidence type="ECO:0000256" key="7">
    <source>
        <dbReference type="PIRSR" id="PIRSR602081-2"/>
    </source>
</evidence>
<proteinExistence type="inferred from homology"/>
<dbReference type="SUPFAM" id="SSF52425">
    <property type="entry name" value="Cryptochrome/photolyase, N-terminal domain"/>
    <property type="match status" value="1"/>
</dbReference>
<keyword evidence="3 10" id="KW-0732">Signal</keyword>
<dbReference type="InterPro" id="IPR005101">
    <property type="entry name" value="Cryptochr/Photolyase_FAD-bd"/>
</dbReference>
<dbReference type="Proteomes" id="UP000183809">
    <property type="component" value="Unassembled WGS sequence"/>
</dbReference>
<evidence type="ECO:0000259" key="11">
    <source>
        <dbReference type="PROSITE" id="PS51645"/>
    </source>
</evidence>
<feature type="transmembrane region" description="Helical" evidence="9">
    <location>
        <begin position="244"/>
        <end position="264"/>
    </location>
</feature>